<feature type="domain" description="tRNA intron endonuclease catalytic" evidence="7">
    <location>
        <begin position="232"/>
        <end position="311"/>
    </location>
</feature>
<protein>
    <recommendedName>
        <fullName evidence="4">tRNA-splicing endonuclease subunit Sen34</fullName>
        <ecNumber evidence="4">4.6.1.16</ecNumber>
    </recommendedName>
</protein>
<evidence type="ECO:0000259" key="8">
    <source>
        <dbReference type="Pfam" id="PF26577"/>
    </source>
</evidence>
<dbReference type="SUPFAM" id="SSF53032">
    <property type="entry name" value="tRNA-intron endonuclease catalytic domain-like"/>
    <property type="match status" value="1"/>
</dbReference>
<dbReference type="AlphaFoldDB" id="A0A4S8LMY0"/>
<dbReference type="Pfam" id="PF01974">
    <property type="entry name" value="tRNA_int_endo"/>
    <property type="match status" value="1"/>
</dbReference>
<dbReference type="Pfam" id="PF26577">
    <property type="entry name" value="TSEN34_N"/>
    <property type="match status" value="1"/>
</dbReference>
<feature type="active site" evidence="5">
    <location>
        <position position="259"/>
    </location>
</feature>
<sequence length="324" mass="36370">MTQTRIPIHIANKRAFVWDVEDLVKLRSQHHICGILVGTLPHLSQQNVFLGVPLVLMPEEAVLLVEKEIAVLVDDPNAYPEPTPTQLEKWMSEQEYIVQRHQALFEGNLKGNKETKASERAMSEEAVRKRKERELRRQQKALERQNSPLDLNSDERPSSTTVSASAAPAGAVASLPVSAENEENNSSFNVIVPAVSSSMEWYSSNGRTFTSIESAKEAGVWDYPSDLHDRARCGVFRDLWEQGYFMGGGIRFGSDYLIYPGDPLRYHSHFAATVIDSPISEIRPMEIVAHGRLGTATKKTHLLCGWDDEKKQVSYFSIEWAGFG</sequence>
<organism evidence="9 10">
    <name type="scientific">Dendrothele bispora (strain CBS 962.96)</name>
    <dbReference type="NCBI Taxonomy" id="1314807"/>
    <lineage>
        <taxon>Eukaryota</taxon>
        <taxon>Fungi</taxon>
        <taxon>Dikarya</taxon>
        <taxon>Basidiomycota</taxon>
        <taxon>Agaricomycotina</taxon>
        <taxon>Agaricomycetes</taxon>
        <taxon>Agaricomycetidae</taxon>
        <taxon>Agaricales</taxon>
        <taxon>Agaricales incertae sedis</taxon>
        <taxon>Dendrothele</taxon>
    </lineage>
</organism>
<keyword evidence="10" id="KW-1185">Reference proteome</keyword>
<feature type="active site" evidence="5">
    <location>
        <position position="267"/>
    </location>
</feature>
<dbReference type="EMBL" id="ML179327">
    <property type="protein sequence ID" value="THU90692.1"/>
    <property type="molecule type" value="Genomic_DNA"/>
</dbReference>
<dbReference type="InterPro" id="IPR036167">
    <property type="entry name" value="tRNA_intron_Endo_cat-like_sf"/>
</dbReference>
<evidence type="ECO:0000256" key="3">
    <source>
        <dbReference type="ARBA" id="ARBA00023239"/>
    </source>
</evidence>
<evidence type="ECO:0000313" key="9">
    <source>
        <dbReference type="EMBL" id="THU90692.1"/>
    </source>
</evidence>
<name>A0A4S8LMY0_DENBC</name>
<evidence type="ECO:0000256" key="2">
    <source>
        <dbReference type="ARBA" id="ARBA00022694"/>
    </source>
</evidence>
<dbReference type="InterPro" id="IPR011856">
    <property type="entry name" value="tRNA_endonuc-like_dom_sf"/>
</dbReference>
<dbReference type="InterPro" id="IPR059049">
    <property type="entry name" value="TSEN34_N"/>
</dbReference>
<reference evidence="9 10" key="1">
    <citation type="journal article" date="2019" name="Nat. Ecol. Evol.">
        <title>Megaphylogeny resolves global patterns of mushroom evolution.</title>
        <authorList>
            <person name="Varga T."/>
            <person name="Krizsan K."/>
            <person name="Foldi C."/>
            <person name="Dima B."/>
            <person name="Sanchez-Garcia M."/>
            <person name="Sanchez-Ramirez S."/>
            <person name="Szollosi G.J."/>
            <person name="Szarkandi J.G."/>
            <person name="Papp V."/>
            <person name="Albert L."/>
            <person name="Andreopoulos W."/>
            <person name="Angelini C."/>
            <person name="Antonin V."/>
            <person name="Barry K.W."/>
            <person name="Bougher N.L."/>
            <person name="Buchanan P."/>
            <person name="Buyck B."/>
            <person name="Bense V."/>
            <person name="Catcheside P."/>
            <person name="Chovatia M."/>
            <person name="Cooper J."/>
            <person name="Damon W."/>
            <person name="Desjardin D."/>
            <person name="Finy P."/>
            <person name="Geml J."/>
            <person name="Haridas S."/>
            <person name="Hughes K."/>
            <person name="Justo A."/>
            <person name="Karasinski D."/>
            <person name="Kautmanova I."/>
            <person name="Kiss B."/>
            <person name="Kocsube S."/>
            <person name="Kotiranta H."/>
            <person name="LaButti K.M."/>
            <person name="Lechner B.E."/>
            <person name="Liimatainen K."/>
            <person name="Lipzen A."/>
            <person name="Lukacs Z."/>
            <person name="Mihaltcheva S."/>
            <person name="Morgado L.N."/>
            <person name="Niskanen T."/>
            <person name="Noordeloos M.E."/>
            <person name="Ohm R.A."/>
            <person name="Ortiz-Santana B."/>
            <person name="Ovrebo C."/>
            <person name="Racz N."/>
            <person name="Riley R."/>
            <person name="Savchenko A."/>
            <person name="Shiryaev A."/>
            <person name="Soop K."/>
            <person name="Spirin V."/>
            <person name="Szebenyi C."/>
            <person name="Tomsovsky M."/>
            <person name="Tulloss R.E."/>
            <person name="Uehling J."/>
            <person name="Grigoriev I.V."/>
            <person name="Vagvolgyi C."/>
            <person name="Papp T."/>
            <person name="Martin F.M."/>
            <person name="Miettinen O."/>
            <person name="Hibbett D.S."/>
            <person name="Nagy L.G."/>
        </authorList>
    </citation>
    <scope>NUCLEOTIDE SEQUENCE [LARGE SCALE GENOMIC DNA]</scope>
    <source>
        <strain evidence="9 10">CBS 962.96</strain>
    </source>
</reference>
<dbReference type="OrthoDB" id="48041at2759"/>
<evidence type="ECO:0000256" key="1">
    <source>
        <dbReference type="ARBA" id="ARBA00008078"/>
    </source>
</evidence>
<dbReference type="PANTHER" id="PTHR13070:SF0">
    <property type="entry name" value="TRNA-SPLICING ENDONUCLEASE SUBUNIT SEN34"/>
    <property type="match status" value="1"/>
</dbReference>
<dbReference type="GO" id="GO:0003676">
    <property type="term" value="F:nucleic acid binding"/>
    <property type="evidence" value="ECO:0007669"/>
    <property type="project" value="InterPro"/>
</dbReference>
<dbReference type="GO" id="GO:0000213">
    <property type="term" value="F:tRNA-intron lyase activity"/>
    <property type="evidence" value="ECO:0007669"/>
    <property type="project" value="UniProtKB-UniRule"/>
</dbReference>
<comment type="similarity">
    <text evidence="1 4">Belongs to the tRNA-intron endonuclease family.</text>
</comment>
<evidence type="ECO:0000256" key="5">
    <source>
        <dbReference type="PIRSR" id="PIRSR017250-50"/>
    </source>
</evidence>
<feature type="compositionally biased region" description="Basic and acidic residues" evidence="6">
    <location>
        <begin position="111"/>
        <end position="143"/>
    </location>
</feature>
<dbReference type="CDD" id="cd22363">
    <property type="entry name" value="tRNA-intron_lyase_C"/>
    <property type="match status" value="1"/>
</dbReference>
<evidence type="ECO:0000256" key="4">
    <source>
        <dbReference type="PIRNR" id="PIRNR017250"/>
    </source>
</evidence>
<dbReference type="PIRSF" id="PIRSF017250">
    <property type="entry name" value="tRNA_splic_SEN34"/>
    <property type="match status" value="1"/>
</dbReference>
<evidence type="ECO:0000259" key="7">
    <source>
        <dbReference type="Pfam" id="PF01974"/>
    </source>
</evidence>
<keyword evidence="3 4" id="KW-0456">Lyase</keyword>
<evidence type="ECO:0000256" key="6">
    <source>
        <dbReference type="SAM" id="MobiDB-lite"/>
    </source>
</evidence>
<dbReference type="InterPro" id="IPR006677">
    <property type="entry name" value="tRNA_intron_Endonuc_cat-like"/>
</dbReference>
<evidence type="ECO:0000313" key="10">
    <source>
        <dbReference type="Proteomes" id="UP000297245"/>
    </source>
</evidence>
<feature type="active site" evidence="5">
    <location>
        <position position="299"/>
    </location>
</feature>
<dbReference type="Gene3D" id="3.40.1350.10">
    <property type="match status" value="1"/>
</dbReference>
<dbReference type="InterPro" id="IPR016690">
    <property type="entry name" value="TSEN34"/>
</dbReference>
<feature type="compositionally biased region" description="Low complexity" evidence="6">
    <location>
        <begin position="158"/>
        <end position="168"/>
    </location>
</feature>
<proteinExistence type="inferred from homology"/>
<feature type="region of interest" description="Disordered" evidence="6">
    <location>
        <begin position="108"/>
        <end position="168"/>
    </location>
</feature>
<gene>
    <name evidence="9" type="ORF">K435DRAFT_759999</name>
</gene>
<keyword evidence="2 4" id="KW-0819">tRNA processing</keyword>
<accession>A0A4S8LMY0</accession>
<dbReference type="GO" id="GO:0000379">
    <property type="term" value="P:tRNA-type intron splice site recognition and cleavage"/>
    <property type="evidence" value="ECO:0007669"/>
    <property type="project" value="UniProtKB-UniRule"/>
</dbReference>
<comment type="function">
    <text evidence="4">Constitutes one of the two catalytic subunit of the tRNA-splicing endonuclease complex, a complex responsible for identification and cleavage of the splice sites in pre-tRNA. It cleaves pre-tRNA at the 5'- and 3'-splice sites to release the intron. The products are an intron and two tRNA half-molecules bearing 2',3'-cyclic phosphate and 5'-OH termini. There are no conserved sequences at the splice sites, but the intron is invariably located at the same site in the gene, placing the splice sites an invariant distance from the constant structural features of the tRNA body.</text>
</comment>
<feature type="domain" description="TSEN34 N-terminal" evidence="8">
    <location>
        <begin position="6"/>
        <end position="75"/>
    </location>
</feature>
<dbReference type="GO" id="GO:0000214">
    <property type="term" value="C:tRNA-intron endonuclease complex"/>
    <property type="evidence" value="ECO:0007669"/>
    <property type="project" value="UniProtKB-UniRule"/>
</dbReference>
<dbReference type="EC" id="4.6.1.16" evidence="4"/>
<dbReference type="PANTHER" id="PTHR13070">
    <property type="entry name" value="TRNA-SPLICING ENDONUCLEASE SUBUNIT SEN34-RELATED"/>
    <property type="match status" value="1"/>
</dbReference>
<dbReference type="Proteomes" id="UP000297245">
    <property type="component" value="Unassembled WGS sequence"/>
</dbReference>